<reference evidence="1" key="1">
    <citation type="submission" date="2020-02" db="EMBL/GenBank/DDBJ databases">
        <authorList>
            <person name="Meier V. D."/>
        </authorList>
    </citation>
    <scope>NUCLEOTIDE SEQUENCE</scope>
    <source>
        <strain evidence="1">AVDCRST_MAG55</strain>
    </source>
</reference>
<sequence length="310" mass="33382">MSGRAVDVPEAVLQKALAQGAEGRAWSKRLGRLIAELEHDWGVDVGATLHGGSESYVAAARTDAGADAVAKLGMPPYESFAGEVRTLAAADGCGYARLLDHDEERNAMLQERLGSSLGESGLPVPVQMEVLCATLRRAWEVPAPAGLQTGAEKARWLSEFIVATWEETNRPCSRRVIEQALSFADAREAAFDAEAAVLVHGDAHNANALREPGHAPARFKLVDPDGLLAEPAYDLAVLMREWSRELLDGDAARLGYERCAQLSRLTGVDPRGIWEWGFVERVSTGLLATRVGAEPTGREMLDVAEAWATS</sequence>
<dbReference type="InterPro" id="IPR011009">
    <property type="entry name" value="Kinase-like_dom_sf"/>
</dbReference>
<dbReference type="Gene3D" id="3.90.1200.10">
    <property type="match status" value="1"/>
</dbReference>
<dbReference type="AlphaFoldDB" id="A0A6J4P1Q6"/>
<dbReference type="Pfam" id="PF04655">
    <property type="entry name" value="APH_6_hur"/>
    <property type="match status" value="1"/>
</dbReference>
<dbReference type="InterPro" id="IPR006748">
    <property type="entry name" value="NH2Glyco/OHUrea_AB-resist_kin"/>
</dbReference>
<dbReference type="EMBL" id="CADCUZ010000029">
    <property type="protein sequence ID" value="CAA9401269.1"/>
    <property type="molecule type" value="Genomic_DNA"/>
</dbReference>
<organism evidence="1">
    <name type="scientific">uncultured Rubrobacteraceae bacterium</name>
    <dbReference type="NCBI Taxonomy" id="349277"/>
    <lineage>
        <taxon>Bacteria</taxon>
        <taxon>Bacillati</taxon>
        <taxon>Actinomycetota</taxon>
        <taxon>Rubrobacteria</taxon>
        <taxon>Rubrobacterales</taxon>
        <taxon>Rubrobacteraceae</taxon>
        <taxon>environmental samples</taxon>
    </lineage>
</organism>
<name>A0A6J4P1Q6_9ACTN</name>
<dbReference type="GO" id="GO:0016773">
    <property type="term" value="F:phosphotransferase activity, alcohol group as acceptor"/>
    <property type="evidence" value="ECO:0007669"/>
    <property type="project" value="InterPro"/>
</dbReference>
<dbReference type="GO" id="GO:0019748">
    <property type="term" value="P:secondary metabolic process"/>
    <property type="evidence" value="ECO:0007669"/>
    <property type="project" value="InterPro"/>
</dbReference>
<evidence type="ECO:0008006" key="2">
    <source>
        <dbReference type="Google" id="ProtNLM"/>
    </source>
</evidence>
<gene>
    <name evidence="1" type="ORF">AVDCRST_MAG55-665</name>
</gene>
<dbReference type="SUPFAM" id="SSF56112">
    <property type="entry name" value="Protein kinase-like (PK-like)"/>
    <property type="match status" value="1"/>
</dbReference>
<accession>A0A6J4P1Q6</accession>
<protein>
    <recommendedName>
        <fullName evidence="2">Streptomycin 6-kinase</fullName>
    </recommendedName>
</protein>
<evidence type="ECO:0000313" key="1">
    <source>
        <dbReference type="EMBL" id="CAA9401269.1"/>
    </source>
</evidence>
<proteinExistence type="predicted"/>